<sequence>MSKAPNWLDKAETNTSGNTVGDDSTLILSKKLKPGRKPSLIKRKVVGISISDKQKEILDDLEFQLKVNGINLTRGKSESAELAINLLCMILKNHPEGTDRWVTKYLRDMQKEGI</sequence>
<evidence type="ECO:0000256" key="1">
    <source>
        <dbReference type="SAM" id="MobiDB-lite"/>
    </source>
</evidence>
<proteinExistence type="predicted"/>
<name>A0A1S6HW18_9GAMM</name>
<gene>
    <name evidence="2" type="ORF">Sps_04672</name>
</gene>
<dbReference type="Proteomes" id="UP000189545">
    <property type="component" value="Chromosome"/>
</dbReference>
<feature type="region of interest" description="Disordered" evidence="1">
    <location>
        <begin position="1"/>
        <end position="23"/>
    </location>
</feature>
<dbReference type="AlphaFoldDB" id="A0A1S6HW18"/>
<dbReference type="OrthoDB" id="9960232at2"/>
<organism evidence="2 3">
    <name type="scientific">Shewanella psychrophila</name>
    <dbReference type="NCBI Taxonomy" id="225848"/>
    <lineage>
        <taxon>Bacteria</taxon>
        <taxon>Pseudomonadati</taxon>
        <taxon>Pseudomonadota</taxon>
        <taxon>Gammaproteobacteria</taxon>
        <taxon>Alteromonadales</taxon>
        <taxon>Shewanellaceae</taxon>
        <taxon>Shewanella</taxon>
    </lineage>
</organism>
<dbReference type="STRING" id="225848.Sps_04672"/>
<protein>
    <submittedName>
        <fullName evidence="2">Uncharacterized protein</fullName>
    </submittedName>
</protein>
<dbReference type="KEGG" id="spsw:Sps_04672"/>
<evidence type="ECO:0000313" key="2">
    <source>
        <dbReference type="EMBL" id="AQS39755.1"/>
    </source>
</evidence>
<evidence type="ECO:0000313" key="3">
    <source>
        <dbReference type="Proteomes" id="UP000189545"/>
    </source>
</evidence>
<feature type="compositionally biased region" description="Polar residues" evidence="1">
    <location>
        <begin position="13"/>
        <end position="22"/>
    </location>
</feature>
<dbReference type="EMBL" id="CP014782">
    <property type="protein sequence ID" value="AQS39755.1"/>
    <property type="molecule type" value="Genomic_DNA"/>
</dbReference>
<keyword evidence="3" id="KW-1185">Reference proteome</keyword>
<dbReference type="RefSeq" id="WP_077754603.1">
    <property type="nucleotide sequence ID" value="NZ_CP014782.1"/>
</dbReference>
<reference evidence="2 3" key="1">
    <citation type="submission" date="2016-03" db="EMBL/GenBank/DDBJ databases">
        <title>Complete genome sequence of Shewanella psychrophila WP2, a deep sea bacterium isolated from west Pacific sediment.</title>
        <authorList>
            <person name="Xu G."/>
            <person name="Jian H."/>
        </authorList>
    </citation>
    <scope>NUCLEOTIDE SEQUENCE [LARGE SCALE GENOMIC DNA]</scope>
    <source>
        <strain evidence="2 3">WP2</strain>
    </source>
</reference>
<accession>A0A1S6HW18</accession>